<dbReference type="FunFam" id="3.90.780.10:FF:000004">
    <property type="entry name" value="UDP-sugar hydrolase, putative"/>
    <property type="match status" value="1"/>
</dbReference>
<sequence length="694" mass="76356">MKKLLSFLVVVMLLIAFIPVLPKQPIANATTYGNVDVDVLVERGVIQGFPDGQLHLERTLTRAEFAKMIVRAFPYDFIPWFNLPKYSFKDTPKDFWASPYIETLAKAKVFMGYPDGTFKPNSPITLDEAVLVLSRALQITNPQAEDVISSFKDVSMLLPEAKDFVNYFVKMGFYKPTGDTLGAGKPITRETFVHMLASSRFPVITILHTNDFHMYLLGSTDKDKKPIGGSARIYTVVKEERAYNPDRTLLVDAGDAIGGGPPIGAFFYGKDVIEVYNAMGYNYATFGNHEFDWGKDLLAQRVSEAKYTYLCANIIDTKTNSTFMSKPYEIKPFGFVKLGLFGLDNPQLPILVNPNGIQGLEILDPVKTATNVVSTLKDNSNFVVLLSHLGYTATDYYTGDIGDVQLAKQVNGINLIIGGHSHTVLDKPTVVNGTYIVQTGSYGNNLGEVKLYFEAKANSVRLSKIDYKLIPINANVKEDETILSIIKPYNDEVTKKMSEVIGEALVDLDGSRPNIRIKETNLGDFIADWMREISGADIAITNGGGIRASIPKGPISVGTVYTVLPFDNLIVLLELKGSDIIAALENGYSQVEATAGRFAQISGIRVKVDLSKKPGSRVVEVKLANGTPLDPNKVYKVATNDFMAAGGDGYTVLKNALSIKIVTGNYMRDDLVNYIKSNPKVFKEVDGRITFVTP</sequence>
<feature type="domain" description="SLH" evidence="5">
    <location>
        <begin position="84"/>
        <end position="147"/>
    </location>
</feature>
<dbReference type="InterPro" id="IPR006179">
    <property type="entry name" value="5_nucleotidase/apyrase"/>
</dbReference>
<dbReference type="InterPro" id="IPR029052">
    <property type="entry name" value="Metallo-depent_PP-like"/>
</dbReference>
<dbReference type="GO" id="GO:0000166">
    <property type="term" value="F:nucleotide binding"/>
    <property type="evidence" value="ECO:0007669"/>
    <property type="project" value="UniProtKB-KW"/>
</dbReference>
<dbReference type="Gene3D" id="3.60.21.10">
    <property type="match status" value="1"/>
</dbReference>
<organism evidence="6 7">
    <name type="scientific">Caldisericum exile (strain DSM 21853 / NBRC 104410 / AZM16c01)</name>
    <dbReference type="NCBI Taxonomy" id="511051"/>
    <lineage>
        <taxon>Bacteria</taxon>
        <taxon>Pseudomonadati</taxon>
        <taxon>Caldisericota/Cryosericota group</taxon>
        <taxon>Caldisericota</taxon>
        <taxon>Caldisericia</taxon>
        <taxon>Caldisericales</taxon>
        <taxon>Caldisericaceae</taxon>
        <taxon>Caldisericum</taxon>
    </lineage>
</organism>
<dbReference type="OrthoDB" id="9803927at2"/>
<dbReference type="InterPro" id="IPR036907">
    <property type="entry name" value="5'-Nucleotdase_C_sf"/>
</dbReference>
<feature type="domain" description="SLH" evidence="5">
    <location>
        <begin position="20"/>
        <end position="83"/>
    </location>
</feature>
<keyword evidence="7" id="KW-1185">Reference proteome</keyword>
<dbReference type="Pfam" id="PF02872">
    <property type="entry name" value="5_nucleotid_C"/>
    <property type="match status" value="1"/>
</dbReference>
<comment type="similarity">
    <text evidence="4">Belongs to the 5'-nucleotidase family.</text>
</comment>
<evidence type="ECO:0000256" key="1">
    <source>
        <dbReference type="ARBA" id="ARBA00004613"/>
    </source>
</evidence>
<protein>
    <submittedName>
        <fullName evidence="6">Nucleotidase</fullName>
        <ecNumber evidence="6">3.1.3.-</ecNumber>
    </submittedName>
</protein>
<dbReference type="Gene3D" id="3.90.780.10">
    <property type="entry name" value="5'-Nucleotidase, C-terminal domain"/>
    <property type="match status" value="1"/>
</dbReference>
<evidence type="ECO:0000256" key="2">
    <source>
        <dbReference type="ARBA" id="ARBA00022525"/>
    </source>
</evidence>
<dbReference type="PRINTS" id="PR01607">
    <property type="entry name" value="APYRASEFAMLY"/>
</dbReference>
<gene>
    <name evidence="6" type="ordered locus">CSE_02000</name>
</gene>
<evidence type="ECO:0000313" key="7">
    <source>
        <dbReference type="Proteomes" id="UP000004793"/>
    </source>
</evidence>
<accession>A0A7U6GDG3</accession>
<dbReference type="EMBL" id="AP012051">
    <property type="protein sequence ID" value="BAL80326.1"/>
    <property type="molecule type" value="Genomic_DNA"/>
</dbReference>
<proteinExistence type="inferred from homology"/>
<dbReference type="PANTHER" id="PTHR11575">
    <property type="entry name" value="5'-NUCLEOTIDASE-RELATED"/>
    <property type="match status" value="1"/>
</dbReference>
<keyword evidence="3" id="KW-0732">Signal</keyword>
<evidence type="ECO:0000256" key="3">
    <source>
        <dbReference type="ARBA" id="ARBA00022729"/>
    </source>
</evidence>
<dbReference type="InterPro" id="IPR008334">
    <property type="entry name" value="5'-Nucleotdase_C"/>
</dbReference>
<comment type="subcellular location">
    <subcellularLocation>
        <location evidence="1">Secreted</location>
    </subcellularLocation>
</comment>
<dbReference type="GO" id="GO:0009166">
    <property type="term" value="P:nucleotide catabolic process"/>
    <property type="evidence" value="ECO:0007669"/>
    <property type="project" value="InterPro"/>
</dbReference>
<dbReference type="Pfam" id="PF00149">
    <property type="entry name" value="Metallophos"/>
    <property type="match status" value="1"/>
</dbReference>
<dbReference type="InterPro" id="IPR004843">
    <property type="entry name" value="Calcineurin-like_PHP"/>
</dbReference>
<dbReference type="CDD" id="cd00845">
    <property type="entry name" value="MPP_UshA_N_like"/>
    <property type="match status" value="1"/>
</dbReference>
<dbReference type="SUPFAM" id="SSF55816">
    <property type="entry name" value="5'-nucleotidase (syn. UDP-sugar hydrolase), C-terminal domain"/>
    <property type="match status" value="1"/>
</dbReference>
<dbReference type="SUPFAM" id="SSF56300">
    <property type="entry name" value="Metallo-dependent phosphatases"/>
    <property type="match status" value="1"/>
</dbReference>
<evidence type="ECO:0000313" key="6">
    <source>
        <dbReference type="EMBL" id="BAL80326.1"/>
    </source>
</evidence>
<dbReference type="PANTHER" id="PTHR11575:SF24">
    <property type="entry name" value="5'-NUCLEOTIDASE"/>
    <property type="match status" value="1"/>
</dbReference>
<dbReference type="GO" id="GO:0030288">
    <property type="term" value="C:outer membrane-bounded periplasmic space"/>
    <property type="evidence" value="ECO:0007669"/>
    <property type="project" value="TreeGrafter"/>
</dbReference>
<reference evidence="6 7" key="1">
    <citation type="submission" date="2011-01" db="EMBL/GenBank/DDBJ databases">
        <title>Whole genome sequence of Caldisericum exile AZM16c01.</title>
        <authorList>
            <person name="Narita-Yamada S."/>
            <person name="Kawakoshi A."/>
            <person name="Nakamura S."/>
            <person name="Sasagawa M."/>
            <person name="Fukada J."/>
            <person name="Sekine M."/>
            <person name="Kato Y."/>
            <person name="Fukai R."/>
            <person name="Sasaki K."/>
            <person name="Hanamaki A."/>
            <person name="Narita H."/>
            <person name="Konno Y."/>
            <person name="Mori K."/>
            <person name="Yamazaki S."/>
            <person name="Suzuki K."/>
            <person name="Fujita N."/>
        </authorList>
    </citation>
    <scope>NUCLEOTIDE SEQUENCE [LARGE SCALE GENOMIC DNA]</scope>
    <source>
        <strain evidence="7">DSM 21853 / NBRC 104410 / AZM16c01</strain>
    </source>
</reference>
<dbReference type="InterPro" id="IPR001119">
    <property type="entry name" value="SLH_dom"/>
</dbReference>
<keyword evidence="4 6" id="KW-0378">Hydrolase</keyword>
<dbReference type="Proteomes" id="UP000004793">
    <property type="component" value="Chromosome"/>
</dbReference>
<dbReference type="AlphaFoldDB" id="A0A7U6GDG3"/>
<name>A0A7U6GDG3_CALEA</name>
<keyword evidence="4" id="KW-0547">Nucleotide-binding</keyword>
<evidence type="ECO:0000259" key="5">
    <source>
        <dbReference type="PROSITE" id="PS51272"/>
    </source>
</evidence>
<dbReference type="GO" id="GO:0016787">
    <property type="term" value="F:hydrolase activity"/>
    <property type="evidence" value="ECO:0007669"/>
    <property type="project" value="UniProtKB-KW"/>
</dbReference>
<dbReference type="RefSeq" id="WP_014452733.1">
    <property type="nucleotide sequence ID" value="NC_017096.1"/>
</dbReference>
<dbReference type="GO" id="GO:0005576">
    <property type="term" value="C:extracellular region"/>
    <property type="evidence" value="ECO:0007669"/>
    <property type="project" value="UniProtKB-SubCell"/>
</dbReference>
<evidence type="ECO:0000256" key="4">
    <source>
        <dbReference type="RuleBase" id="RU362119"/>
    </source>
</evidence>
<dbReference type="EC" id="3.1.3.-" evidence="6"/>
<keyword evidence="2" id="KW-0964">Secreted</keyword>
<dbReference type="PROSITE" id="PS51272">
    <property type="entry name" value="SLH"/>
    <property type="match status" value="2"/>
</dbReference>
<dbReference type="KEGG" id="cex:CSE_02000"/>
<dbReference type="Pfam" id="PF00395">
    <property type="entry name" value="SLH"/>
    <property type="match status" value="2"/>
</dbReference>